<keyword evidence="2" id="KW-1185">Reference proteome</keyword>
<comment type="caution">
    <text evidence="1">The sequence shown here is derived from an EMBL/GenBank/DDBJ whole genome shotgun (WGS) entry which is preliminary data.</text>
</comment>
<organism evidence="1 2">
    <name type="scientific">Caerostris extrusa</name>
    <name type="common">Bark spider</name>
    <name type="synonym">Caerostris bankana</name>
    <dbReference type="NCBI Taxonomy" id="172846"/>
    <lineage>
        <taxon>Eukaryota</taxon>
        <taxon>Metazoa</taxon>
        <taxon>Ecdysozoa</taxon>
        <taxon>Arthropoda</taxon>
        <taxon>Chelicerata</taxon>
        <taxon>Arachnida</taxon>
        <taxon>Araneae</taxon>
        <taxon>Araneomorphae</taxon>
        <taxon>Entelegynae</taxon>
        <taxon>Araneoidea</taxon>
        <taxon>Araneidae</taxon>
        <taxon>Caerostris</taxon>
    </lineage>
</organism>
<proteinExistence type="predicted"/>
<name>A0AAV4YBT1_CAEEX</name>
<sequence length="145" mass="16090">MKRPSSSRGLTLSLEYRFAPHGAQLRLRGVGRAAWRRHSAAGGPWVAFSGIDSLDLRFHKHSINPLKGNCHAKVVPNLANSWAHGSVNVLENKVLSVWEQTWLLDVAEAGGHTSSIVQLSKKPHCKEIRWGRRVKNDGFARPVNS</sequence>
<evidence type="ECO:0000313" key="1">
    <source>
        <dbReference type="EMBL" id="GIZ04463.1"/>
    </source>
</evidence>
<accession>A0AAV4YBT1</accession>
<protein>
    <submittedName>
        <fullName evidence="1">Uncharacterized protein</fullName>
    </submittedName>
</protein>
<dbReference type="AlphaFoldDB" id="A0AAV4YBT1"/>
<dbReference type="EMBL" id="BPLR01001738">
    <property type="protein sequence ID" value="GIZ04463.1"/>
    <property type="molecule type" value="Genomic_DNA"/>
</dbReference>
<dbReference type="Proteomes" id="UP001054945">
    <property type="component" value="Unassembled WGS sequence"/>
</dbReference>
<gene>
    <name evidence="1" type="ORF">CEXT_140561</name>
</gene>
<evidence type="ECO:0000313" key="2">
    <source>
        <dbReference type="Proteomes" id="UP001054945"/>
    </source>
</evidence>
<reference evidence="1 2" key="1">
    <citation type="submission" date="2021-06" db="EMBL/GenBank/DDBJ databases">
        <title>Caerostris extrusa draft genome.</title>
        <authorList>
            <person name="Kono N."/>
            <person name="Arakawa K."/>
        </authorList>
    </citation>
    <scope>NUCLEOTIDE SEQUENCE [LARGE SCALE GENOMIC DNA]</scope>
</reference>